<evidence type="ECO:0000256" key="2">
    <source>
        <dbReference type="ARBA" id="ARBA00022741"/>
    </source>
</evidence>
<keyword evidence="1" id="KW-0493">Microtubule</keyword>
<keyword evidence="3" id="KW-0067">ATP-binding</keyword>
<evidence type="ECO:0000256" key="6">
    <source>
        <dbReference type="SAM" id="Coils"/>
    </source>
</evidence>
<reference evidence="7 8" key="1">
    <citation type="journal article" date="2015" name="Proc. Natl. Acad. Sci. U.S.A.">
        <title>The resurrection genome of Boea hygrometrica: A blueprint for survival of dehydration.</title>
        <authorList>
            <person name="Xiao L."/>
            <person name="Yang G."/>
            <person name="Zhang L."/>
            <person name="Yang X."/>
            <person name="Zhao S."/>
            <person name="Ji Z."/>
            <person name="Zhou Q."/>
            <person name="Hu M."/>
            <person name="Wang Y."/>
            <person name="Chen M."/>
            <person name="Xu Y."/>
            <person name="Jin H."/>
            <person name="Xiao X."/>
            <person name="Hu G."/>
            <person name="Bao F."/>
            <person name="Hu Y."/>
            <person name="Wan P."/>
            <person name="Li L."/>
            <person name="Deng X."/>
            <person name="Kuang T."/>
            <person name="Xiang C."/>
            <person name="Zhu J.K."/>
            <person name="Oliver M.J."/>
            <person name="He Y."/>
        </authorList>
    </citation>
    <scope>NUCLEOTIDE SEQUENCE [LARGE SCALE GENOMIC DNA]</scope>
    <source>
        <strain evidence="8">cv. XS01</strain>
    </source>
</reference>
<evidence type="ECO:0000313" key="8">
    <source>
        <dbReference type="Proteomes" id="UP000250235"/>
    </source>
</evidence>
<keyword evidence="8" id="KW-1185">Reference proteome</keyword>
<keyword evidence="5" id="KW-0505">Motor protein</keyword>
<dbReference type="GO" id="GO:0005524">
    <property type="term" value="F:ATP binding"/>
    <property type="evidence" value="ECO:0007669"/>
    <property type="project" value="UniProtKB-KW"/>
</dbReference>
<dbReference type="Proteomes" id="UP000250235">
    <property type="component" value="Unassembled WGS sequence"/>
</dbReference>
<evidence type="ECO:0000313" key="7">
    <source>
        <dbReference type="EMBL" id="KZV58073.1"/>
    </source>
</evidence>
<dbReference type="PANTHER" id="PTHR37739:SF8">
    <property type="entry name" value="KINESIN-LIKE PROTEIN KIN-12D"/>
    <property type="match status" value="1"/>
</dbReference>
<dbReference type="GO" id="GO:0005874">
    <property type="term" value="C:microtubule"/>
    <property type="evidence" value="ECO:0007669"/>
    <property type="project" value="UniProtKB-KW"/>
</dbReference>
<dbReference type="AlphaFoldDB" id="A0A2Z7DJ58"/>
<evidence type="ECO:0000256" key="4">
    <source>
        <dbReference type="ARBA" id="ARBA00023054"/>
    </source>
</evidence>
<accession>A0A2Z7DJ58</accession>
<dbReference type="EMBL" id="KQ986877">
    <property type="protein sequence ID" value="KZV58073.1"/>
    <property type="molecule type" value="Genomic_DNA"/>
</dbReference>
<keyword evidence="4 6" id="KW-0175">Coiled coil</keyword>
<dbReference type="InterPro" id="IPR044986">
    <property type="entry name" value="KIF15/KIN-12"/>
</dbReference>
<gene>
    <name evidence="7" type="ORF">F511_39182</name>
</gene>
<organism evidence="7 8">
    <name type="scientific">Dorcoceras hygrometricum</name>
    <dbReference type="NCBI Taxonomy" id="472368"/>
    <lineage>
        <taxon>Eukaryota</taxon>
        <taxon>Viridiplantae</taxon>
        <taxon>Streptophyta</taxon>
        <taxon>Embryophyta</taxon>
        <taxon>Tracheophyta</taxon>
        <taxon>Spermatophyta</taxon>
        <taxon>Magnoliopsida</taxon>
        <taxon>eudicotyledons</taxon>
        <taxon>Gunneridae</taxon>
        <taxon>Pentapetalae</taxon>
        <taxon>asterids</taxon>
        <taxon>lamiids</taxon>
        <taxon>Lamiales</taxon>
        <taxon>Gesneriaceae</taxon>
        <taxon>Didymocarpoideae</taxon>
        <taxon>Trichosporeae</taxon>
        <taxon>Loxocarpinae</taxon>
        <taxon>Dorcoceras</taxon>
    </lineage>
</organism>
<evidence type="ECO:0000256" key="1">
    <source>
        <dbReference type="ARBA" id="ARBA00022701"/>
    </source>
</evidence>
<feature type="coiled-coil region" evidence="6">
    <location>
        <begin position="102"/>
        <end position="129"/>
    </location>
</feature>
<proteinExistence type="predicted"/>
<protein>
    <submittedName>
        <fullName evidence="7">Kinesin motor family protein</fullName>
    </submittedName>
</protein>
<evidence type="ECO:0000256" key="5">
    <source>
        <dbReference type="ARBA" id="ARBA00023175"/>
    </source>
</evidence>
<keyword evidence="2" id="KW-0547">Nucleotide-binding</keyword>
<evidence type="ECO:0000256" key="3">
    <source>
        <dbReference type="ARBA" id="ARBA00022840"/>
    </source>
</evidence>
<name>A0A2Z7DJ58_9LAMI</name>
<dbReference type="PANTHER" id="PTHR37739">
    <property type="entry name" value="KINESIN-LIKE PROTEIN KIN-12D"/>
    <property type="match status" value="1"/>
</dbReference>
<sequence length="180" mass="20623">MSGQLCLRGVMCGQLRLCGVLHGQLRLCGVQSTSDEEMEEARKQVEVETAEVIVCLQDELSLLQQEVQDSNTKEMETRDRMMLLQTEMKVLEDNLDLKVKDNTTLTEMLEDRENRLRKLTEEWELLTCEIEYILAGGQDALKDATARRNQELLQPKLQLLNCPTYEKEISSCLSLQENGI</sequence>